<dbReference type="Gene3D" id="3.30.40.10">
    <property type="entry name" value="Zinc/RING finger domain, C3HC4 (zinc finger)"/>
    <property type="match status" value="1"/>
</dbReference>
<dbReference type="PANTHER" id="PTHR46573">
    <property type="entry name" value="WD REPEAT, SAM AND U-BOX DOMAIN-CONTAINING PROTEIN 1"/>
    <property type="match status" value="1"/>
</dbReference>
<dbReference type="eggNOG" id="ENOG502SDJ3">
    <property type="taxonomic scope" value="Eukaryota"/>
</dbReference>
<feature type="non-terminal residue" evidence="2">
    <location>
        <position position="78"/>
    </location>
</feature>
<reference evidence="4" key="2">
    <citation type="submission" date="2012-11" db="EMBL/GenBank/DDBJ databases">
        <authorList>
            <person name="Kuo A."/>
            <person name="Curtis B.A."/>
            <person name="Tanifuji G."/>
            <person name="Burki F."/>
            <person name="Gruber A."/>
            <person name="Irimia M."/>
            <person name="Maruyama S."/>
            <person name="Arias M.C."/>
            <person name="Ball S.G."/>
            <person name="Gile G.H."/>
            <person name="Hirakawa Y."/>
            <person name="Hopkins J.F."/>
            <person name="Rensing S.A."/>
            <person name="Schmutz J."/>
            <person name="Symeonidi A."/>
            <person name="Elias M."/>
            <person name="Eveleigh R.J."/>
            <person name="Herman E.K."/>
            <person name="Klute M.J."/>
            <person name="Nakayama T."/>
            <person name="Obornik M."/>
            <person name="Reyes-Prieto A."/>
            <person name="Armbrust E.V."/>
            <person name="Aves S.J."/>
            <person name="Beiko R.G."/>
            <person name="Coutinho P."/>
            <person name="Dacks J.B."/>
            <person name="Durnford D.G."/>
            <person name="Fast N.M."/>
            <person name="Green B.R."/>
            <person name="Grisdale C."/>
            <person name="Hempe F."/>
            <person name="Henrissat B."/>
            <person name="Hoppner M.P."/>
            <person name="Ishida K.-I."/>
            <person name="Kim E."/>
            <person name="Koreny L."/>
            <person name="Kroth P.G."/>
            <person name="Liu Y."/>
            <person name="Malik S.-B."/>
            <person name="Maier U.G."/>
            <person name="McRose D."/>
            <person name="Mock T."/>
            <person name="Neilson J.A."/>
            <person name="Onodera N.T."/>
            <person name="Poole A.M."/>
            <person name="Pritham E.J."/>
            <person name="Richards T.A."/>
            <person name="Rocap G."/>
            <person name="Roy S.W."/>
            <person name="Sarai C."/>
            <person name="Schaack S."/>
            <person name="Shirato S."/>
            <person name="Slamovits C.H."/>
            <person name="Spencer D.F."/>
            <person name="Suzuki S."/>
            <person name="Worden A.Z."/>
            <person name="Zauner S."/>
            <person name="Barry K."/>
            <person name="Bell C."/>
            <person name="Bharti A.K."/>
            <person name="Crow J.A."/>
            <person name="Grimwood J."/>
            <person name="Kramer R."/>
            <person name="Lindquist E."/>
            <person name="Lucas S."/>
            <person name="Salamov A."/>
            <person name="McFadden G.I."/>
            <person name="Lane C.E."/>
            <person name="Keeling P.J."/>
            <person name="Gray M.W."/>
            <person name="Grigoriev I.V."/>
            <person name="Archibald J.M."/>
        </authorList>
    </citation>
    <scope>NUCLEOTIDE SEQUENCE</scope>
    <source>
        <strain evidence="4">CCMP2712</strain>
    </source>
</reference>
<gene>
    <name evidence="2" type="ORF">GUITHDRAFT_65299</name>
</gene>
<protein>
    <recommendedName>
        <fullName evidence="1">U-box domain-containing protein</fullName>
    </recommendedName>
</protein>
<evidence type="ECO:0000313" key="2">
    <source>
        <dbReference type="EMBL" id="EKX52054.1"/>
    </source>
</evidence>
<dbReference type="InterPro" id="IPR052085">
    <property type="entry name" value="WD-SAM-U-box"/>
</dbReference>
<dbReference type="PROSITE" id="PS51698">
    <property type="entry name" value="U_BOX"/>
    <property type="match status" value="1"/>
</dbReference>
<dbReference type="Pfam" id="PF04564">
    <property type="entry name" value="U-box"/>
    <property type="match status" value="1"/>
</dbReference>
<dbReference type="SMART" id="SM00504">
    <property type="entry name" value="Ubox"/>
    <property type="match status" value="1"/>
</dbReference>
<dbReference type="GeneID" id="17308956"/>
<dbReference type="OMA" id="KSACPIT"/>
<dbReference type="EnsemblProtists" id="EKX52054">
    <property type="protein sequence ID" value="EKX52054"/>
    <property type="gene ID" value="GUITHDRAFT_65299"/>
</dbReference>
<dbReference type="STRING" id="905079.L1JUQ0"/>
<dbReference type="RefSeq" id="XP_005839034.1">
    <property type="nucleotide sequence ID" value="XM_005838977.1"/>
</dbReference>
<dbReference type="PANTHER" id="PTHR46573:SF1">
    <property type="entry name" value="WD REPEAT, SAM AND U-BOX DOMAIN-CONTAINING PROTEIN 1"/>
    <property type="match status" value="1"/>
</dbReference>
<dbReference type="CDD" id="cd16655">
    <property type="entry name" value="RING-Ubox_WDSUB1-like"/>
    <property type="match status" value="1"/>
</dbReference>
<reference evidence="2 4" key="1">
    <citation type="journal article" date="2012" name="Nature">
        <title>Algal genomes reveal evolutionary mosaicism and the fate of nucleomorphs.</title>
        <authorList>
            <consortium name="DOE Joint Genome Institute"/>
            <person name="Curtis B.A."/>
            <person name="Tanifuji G."/>
            <person name="Burki F."/>
            <person name="Gruber A."/>
            <person name="Irimia M."/>
            <person name="Maruyama S."/>
            <person name="Arias M.C."/>
            <person name="Ball S.G."/>
            <person name="Gile G.H."/>
            <person name="Hirakawa Y."/>
            <person name="Hopkins J.F."/>
            <person name="Kuo A."/>
            <person name="Rensing S.A."/>
            <person name="Schmutz J."/>
            <person name="Symeonidi A."/>
            <person name="Elias M."/>
            <person name="Eveleigh R.J."/>
            <person name="Herman E.K."/>
            <person name="Klute M.J."/>
            <person name="Nakayama T."/>
            <person name="Obornik M."/>
            <person name="Reyes-Prieto A."/>
            <person name="Armbrust E.V."/>
            <person name="Aves S.J."/>
            <person name="Beiko R.G."/>
            <person name="Coutinho P."/>
            <person name="Dacks J.B."/>
            <person name="Durnford D.G."/>
            <person name="Fast N.M."/>
            <person name="Green B.R."/>
            <person name="Grisdale C.J."/>
            <person name="Hempel F."/>
            <person name="Henrissat B."/>
            <person name="Hoppner M.P."/>
            <person name="Ishida K."/>
            <person name="Kim E."/>
            <person name="Koreny L."/>
            <person name="Kroth P.G."/>
            <person name="Liu Y."/>
            <person name="Malik S.B."/>
            <person name="Maier U.G."/>
            <person name="McRose D."/>
            <person name="Mock T."/>
            <person name="Neilson J.A."/>
            <person name="Onodera N.T."/>
            <person name="Poole A.M."/>
            <person name="Pritham E.J."/>
            <person name="Richards T.A."/>
            <person name="Rocap G."/>
            <person name="Roy S.W."/>
            <person name="Sarai C."/>
            <person name="Schaack S."/>
            <person name="Shirato S."/>
            <person name="Slamovits C.H."/>
            <person name="Spencer D.F."/>
            <person name="Suzuki S."/>
            <person name="Worden A.Z."/>
            <person name="Zauner S."/>
            <person name="Barry K."/>
            <person name="Bell C."/>
            <person name="Bharti A.K."/>
            <person name="Crow J.A."/>
            <person name="Grimwood J."/>
            <person name="Kramer R."/>
            <person name="Lindquist E."/>
            <person name="Lucas S."/>
            <person name="Salamov A."/>
            <person name="McFadden G.I."/>
            <person name="Lane C.E."/>
            <person name="Keeling P.J."/>
            <person name="Gray M.W."/>
            <person name="Grigoriev I.V."/>
            <person name="Archibald J.M."/>
        </authorList>
    </citation>
    <scope>NUCLEOTIDE SEQUENCE</scope>
    <source>
        <strain evidence="2 4">CCMP2712</strain>
    </source>
</reference>
<dbReference type="HOGENOM" id="CLU_114384_1_1_1"/>
<keyword evidence="4" id="KW-1185">Reference proteome</keyword>
<dbReference type="GO" id="GO:0016567">
    <property type="term" value="P:protein ubiquitination"/>
    <property type="evidence" value="ECO:0007669"/>
    <property type="project" value="InterPro"/>
</dbReference>
<dbReference type="PaxDb" id="55529-EKX52054"/>
<dbReference type="OrthoDB" id="10064100at2759"/>
<name>L1JUQ0_GUITC</name>
<dbReference type="EMBL" id="JH992973">
    <property type="protein sequence ID" value="EKX52054.1"/>
    <property type="molecule type" value="Genomic_DNA"/>
</dbReference>
<evidence type="ECO:0000313" key="3">
    <source>
        <dbReference type="EnsemblProtists" id="EKX52054"/>
    </source>
</evidence>
<dbReference type="InterPro" id="IPR003613">
    <property type="entry name" value="Ubox_domain"/>
</dbReference>
<proteinExistence type="predicted"/>
<dbReference type="InterPro" id="IPR013083">
    <property type="entry name" value="Znf_RING/FYVE/PHD"/>
</dbReference>
<evidence type="ECO:0000313" key="4">
    <source>
        <dbReference type="Proteomes" id="UP000011087"/>
    </source>
</evidence>
<dbReference type="KEGG" id="gtt:GUITHDRAFT_65299"/>
<dbReference type="GO" id="GO:0004842">
    <property type="term" value="F:ubiquitin-protein transferase activity"/>
    <property type="evidence" value="ECO:0007669"/>
    <property type="project" value="InterPro"/>
</dbReference>
<accession>L1JUQ0</accession>
<evidence type="ECO:0000259" key="1">
    <source>
        <dbReference type="PROSITE" id="PS51698"/>
    </source>
</evidence>
<organism evidence="2">
    <name type="scientific">Guillardia theta (strain CCMP2712)</name>
    <name type="common">Cryptophyte</name>
    <dbReference type="NCBI Taxonomy" id="905079"/>
    <lineage>
        <taxon>Eukaryota</taxon>
        <taxon>Cryptophyceae</taxon>
        <taxon>Pyrenomonadales</taxon>
        <taxon>Geminigeraceae</taxon>
        <taxon>Guillardia</taxon>
    </lineage>
</organism>
<dbReference type="AlphaFoldDB" id="L1JUQ0"/>
<reference evidence="3" key="3">
    <citation type="submission" date="2016-03" db="UniProtKB">
        <authorList>
            <consortium name="EnsemblProtists"/>
        </authorList>
    </citation>
    <scope>IDENTIFICATION</scope>
</reference>
<dbReference type="SUPFAM" id="SSF57850">
    <property type="entry name" value="RING/U-box"/>
    <property type="match status" value="1"/>
</dbReference>
<dbReference type="Proteomes" id="UP000011087">
    <property type="component" value="Unassembled WGS sequence"/>
</dbReference>
<feature type="domain" description="U-box" evidence="1">
    <location>
        <begin position="8"/>
        <end position="78"/>
    </location>
</feature>
<sequence>MLGEENGSAHPSFFCPMSRQVMTDPVTCCDGLTYDRPHIEAWLQDHDTSPLTNARLASRTLVPNIALRNAIEEWQQQQ</sequence>